<dbReference type="Gene3D" id="1.10.1330.10">
    <property type="entry name" value="Dockerin domain"/>
    <property type="match status" value="1"/>
</dbReference>
<gene>
    <name evidence="3" type="ORF">A2941_01125</name>
</gene>
<feature type="domain" description="Fibronectin type-III" evidence="1">
    <location>
        <begin position="91"/>
        <end position="185"/>
    </location>
</feature>
<dbReference type="PROSITE" id="PS51766">
    <property type="entry name" value="DOCKERIN"/>
    <property type="match status" value="1"/>
</dbReference>
<dbReference type="InterPro" id="IPR036439">
    <property type="entry name" value="Dockerin_dom_sf"/>
</dbReference>
<dbReference type="CDD" id="cd00063">
    <property type="entry name" value="FN3"/>
    <property type="match status" value="1"/>
</dbReference>
<dbReference type="EMBL" id="MGKO01000008">
    <property type="protein sequence ID" value="OGN27582.1"/>
    <property type="molecule type" value="Genomic_DNA"/>
</dbReference>
<sequence length="447" mass="46686">MSINNVKSCLALALIIVFAGWPVFSFAEISIGASLSSDNFRVLDPQHSLFGGTASSSSSNFLLTATIGDLAIGSASATTFGWRSGFLYYPKVTAPTLNTATAGNGQVALSWTAAAAYQGWTIGGYNICHKSTGSYTCVDTSSTDTSATKTGLTNGTTYTFKIQAYDGLAAKNVIAESNEKTAAPAVTATPTPTPASGGGGGGYAFIATTPPGPVGVVVVSGISYPQSTVSIYNDGVLAASIKSDSGAKFQASITNIAVGTHTIGLNSQDANGQKSLTVSFVVNVVVNTTVSLTNILLPPTIDISATQLSRGDILNIFGQAQPLSEVNVHVFSAEVVNELISDNNGAYKVAFDTKSLEDAAHITKSRAIVNEVVSPFSSVLQFIIGKVLTKGGTSDVNNDSRVNIKDFSILLYWWNTKNETGLSKTDLNRDGKVNIVDFSIMLYQWTG</sequence>
<dbReference type="Proteomes" id="UP000178444">
    <property type="component" value="Unassembled WGS sequence"/>
</dbReference>
<dbReference type="Pfam" id="PF00404">
    <property type="entry name" value="Dockerin_1"/>
    <property type="match status" value="1"/>
</dbReference>
<dbReference type="PROSITE" id="PS50853">
    <property type="entry name" value="FN3"/>
    <property type="match status" value="1"/>
</dbReference>
<dbReference type="GO" id="GO:0004553">
    <property type="term" value="F:hydrolase activity, hydrolyzing O-glycosyl compounds"/>
    <property type="evidence" value="ECO:0007669"/>
    <property type="project" value="InterPro"/>
</dbReference>
<dbReference type="InterPro" id="IPR016134">
    <property type="entry name" value="Dockerin_dom"/>
</dbReference>
<dbReference type="AlphaFoldDB" id="A0A1F8GQ86"/>
<dbReference type="Gene3D" id="2.60.40.10">
    <property type="entry name" value="Immunoglobulins"/>
    <property type="match status" value="1"/>
</dbReference>
<dbReference type="GO" id="GO:0000272">
    <property type="term" value="P:polysaccharide catabolic process"/>
    <property type="evidence" value="ECO:0007669"/>
    <property type="project" value="InterPro"/>
</dbReference>
<dbReference type="SUPFAM" id="SSF63446">
    <property type="entry name" value="Type I dockerin domain"/>
    <property type="match status" value="1"/>
</dbReference>
<protein>
    <recommendedName>
        <fullName evidence="5">Fibronectin type-III domain-containing protein</fullName>
    </recommendedName>
</protein>
<dbReference type="SUPFAM" id="SSF49265">
    <property type="entry name" value="Fibronectin type III"/>
    <property type="match status" value="1"/>
</dbReference>
<dbReference type="InterPro" id="IPR002105">
    <property type="entry name" value="Dockerin_1_rpt"/>
</dbReference>
<evidence type="ECO:0008006" key="5">
    <source>
        <dbReference type="Google" id="ProtNLM"/>
    </source>
</evidence>
<accession>A0A1F8GQ86</accession>
<feature type="domain" description="Dockerin" evidence="2">
    <location>
        <begin position="389"/>
        <end position="447"/>
    </location>
</feature>
<evidence type="ECO:0000259" key="2">
    <source>
        <dbReference type="PROSITE" id="PS51766"/>
    </source>
</evidence>
<name>A0A1F8GQ86_9BACT</name>
<dbReference type="Pfam" id="PF00041">
    <property type="entry name" value="fn3"/>
    <property type="match status" value="1"/>
</dbReference>
<dbReference type="InterPro" id="IPR036116">
    <property type="entry name" value="FN3_sf"/>
</dbReference>
<evidence type="ECO:0000259" key="1">
    <source>
        <dbReference type="PROSITE" id="PS50853"/>
    </source>
</evidence>
<reference evidence="3 4" key="1">
    <citation type="journal article" date="2016" name="Nat. Commun.">
        <title>Thousands of microbial genomes shed light on interconnected biogeochemical processes in an aquifer system.</title>
        <authorList>
            <person name="Anantharaman K."/>
            <person name="Brown C.T."/>
            <person name="Hug L.A."/>
            <person name="Sharon I."/>
            <person name="Castelle C.J."/>
            <person name="Probst A.J."/>
            <person name="Thomas B.C."/>
            <person name="Singh A."/>
            <person name="Wilkins M.J."/>
            <person name="Karaoz U."/>
            <person name="Brodie E.L."/>
            <person name="Williams K.H."/>
            <person name="Hubbard S.S."/>
            <person name="Banfield J.F."/>
        </authorList>
    </citation>
    <scope>NUCLEOTIDE SEQUENCE [LARGE SCALE GENOMIC DNA]</scope>
</reference>
<dbReference type="InterPro" id="IPR003961">
    <property type="entry name" value="FN3_dom"/>
</dbReference>
<proteinExistence type="predicted"/>
<organism evidence="3 4">
    <name type="scientific">Candidatus Yanofskybacteria bacterium RIFCSPLOWO2_01_FULL_49_17</name>
    <dbReference type="NCBI Taxonomy" id="1802700"/>
    <lineage>
        <taxon>Bacteria</taxon>
        <taxon>Candidatus Yanofskyibacteriota</taxon>
    </lineage>
</organism>
<evidence type="ECO:0000313" key="4">
    <source>
        <dbReference type="Proteomes" id="UP000178444"/>
    </source>
</evidence>
<dbReference type="InterPro" id="IPR013783">
    <property type="entry name" value="Ig-like_fold"/>
</dbReference>
<comment type="caution">
    <text evidence="3">The sequence shown here is derived from an EMBL/GenBank/DDBJ whole genome shotgun (WGS) entry which is preliminary data.</text>
</comment>
<evidence type="ECO:0000313" key="3">
    <source>
        <dbReference type="EMBL" id="OGN27582.1"/>
    </source>
</evidence>